<organism evidence="3 5">
    <name type="scientific">Capnocytophaga catalasegens</name>
    <dbReference type="NCBI Taxonomy" id="1004260"/>
    <lineage>
        <taxon>Bacteria</taxon>
        <taxon>Pseudomonadati</taxon>
        <taxon>Bacteroidota</taxon>
        <taxon>Flavobacteriia</taxon>
        <taxon>Flavobacteriales</taxon>
        <taxon>Flavobacteriaceae</taxon>
        <taxon>Capnocytophaga</taxon>
    </lineage>
</organism>
<feature type="domain" description="Putative beta-lactamase-inhibitor-like PepSY-like" evidence="2">
    <location>
        <begin position="191"/>
        <end position="271"/>
    </location>
</feature>
<feature type="signal peptide" evidence="1">
    <location>
        <begin position="1"/>
        <end position="21"/>
    </location>
</feature>
<dbReference type="EMBL" id="BQKB01000007">
    <property type="protein sequence ID" value="GJM51830.1"/>
    <property type="molecule type" value="Genomic_DNA"/>
</dbReference>
<reference evidence="3 6" key="1">
    <citation type="submission" date="2021-11" db="EMBL/GenBank/DDBJ databases">
        <title>Draft genome sequence of Capnocytophaga sp. strain KC07075 isolated from cat oral cavity.</title>
        <authorList>
            <person name="Suzuki M."/>
            <person name="Imaoka K."/>
            <person name="Kimura M."/>
            <person name="Morikawa S."/>
            <person name="Maeda K."/>
        </authorList>
    </citation>
    <scope>NUCLEOTIDE SEQUENCE</scope>
    <source>
        <strain evidence="3">KC07075</strain>
        <strain evidence="4 6">KC07079</strain>
    </source>
</reference>
<dbReference type="AlphaFoldDB" id="A0AAV5B058"/>
<accession>A0AAV5B058</accession>
<dbReference type="Proteomes" id="UP001208692">
    <property type="component" value="Unassembled WGS sequence"/>
</dbReference>
<evidence type="ECO:0000256" key="1">
    <source>
        <dbReference type="SAM" id="SignalP"/>
    </source>
</evidence>
<comment type="caution">
    <text evidence="3">The sequence shown here is derived from an EMBL/GenBank/DDBJ whole genome shotgun (WGS) entry which is preliminary data.</text>
</comment>
<sequence length="277" mass="31033">MRNFIKNLAIIIFGTSLMAFSCSKDNDVTIPFTNLPNQTQSFVNEYFKGMSVIKAENEANGGYSVDLSNGVEIDFDKDGNWKKVDARDGQALSNTAFIPQNIVEYIAQNYPKNAINGIEKKTTGYEVELVGIQKDIYFDVNGLPTDTKPSDDAGNANSNTNQLPQQASTFLNTYFKNVQISNTKFEKDDIEILLSNGVKIDFDLKGNWKEVDARDGQALSNTAFIPQNIVEYVVQNYTNNAINGIEKKANGDYEVEFVGFDYEVVFDQNGTYKYIKD</sequence>
<keyword evidence="6" id="KW-1185">Reference proteome</keyword>
<dbReference type="EMBL" id="BQKA01000033">
    <property type="protein sequence ID" value="GJM50677.1"/>
    <property type="molecule type" value="Genomic_DNA"/>
</dbReference>
<dbReference type="Proteomes" id="UP001207736">
    <property type="component" value="Unassembled WGS sequence"/>
</dbReference>
<dbReference type="Pfam" id="PF11396">
    <property type="entry name" value="PepSY_like"/>
    <property type="match status" value="2"/>
</dbReference>
<keyword evidence="1" id="KW-0732">Signal</keyword>
<protein>
    <recommendedName>
        <fullName evidence="2">Putative beta-lactamase-inhibitor-like PepSY-like domain-containing protein</fullName>
    </recommendedName>
</protein>
<evidence type="ECO:0000259" key="2">
    <source>
        <dbReference type="Pfam" id="PF11396"/>
    </source>
</evidence>
<feature type="chain" id="PRO_5043573830" description="Putative beta-lactamase-inhibitor-like PepSY-like domain-containing protein" evidence="1">
    <location>
        <begin position="22"/>
        <end position="277"/>
    </location>
</feature>
<dbReference type="SUPFAM" id="SSF160574">
    <property type="entry name" value="BT0923-like"/>
    <property type="match status" value="2"/>
</dbReference>
<evidence type="ECO:0000313" key="5">
    <source>
        <dbReference type="Proteomes" id="UP001207736"/>
    </source>
</evidence>
<name>A0AAV5B058_9FLAO</name>
<dbReference type="InterPro" id="IPR021533">
    <property type="entry name" value="PepSY-like"/>
</dbReference>
<dbReference type="Gene3D" id="3.40.1420.30">
    <property type="match status" value="2"/>
</dbReference>
<evidence type="ECO:0000313" key="4">
    <source>
        <dbReference type="EMBL" id="GJM51830.1"/>
    </source>
</evidence>
<dbReference type="PROSITE" id="PS51257">
    <property type="entry name" value="PROKAR_LIPOPROTEIN"/>
    <property type="match status" value="1"/>
</dbReference>
<dbReference type="RefSeq" id="WP_264845435.1">
    <property type="nucleotide sequence ID" value="NZ_BPMA01000012.1"/>
</dbReference>
<feature type="domain" description="Putative beta-lactamase-inhibitor-like PepSY-like" evidence="2">
    <location>
        <begin position="62"/>
        <end position="142"/>
    </location>
</feature>
<evidence type="ECO:0000313" key="3">
    <source>
        <dbReference type="EMBL" id="GJM50677.1"/>
    </source>
</evidence>
<evidence type="ECO:0000313" key="6">
    <source>
        <dbReference type="Proteomes" id="UP001208692"/>
    </source>
</evidence>
<proteinExistence type="predicted"/>
<gene>
    <name evidence="3" type="ORF">RCZ15_16500</name>
    <name evidence="4" type="ORF">RCZ16_01480</name>
</gene>